<keyword evidence="10" id="KW-1185">Reference proteome</keyword>
<dbReference type="EMBL" id="VVIM01000001">
    <property type="protein sequence ID" value="KAB0803977.1"/>
    <property type="molecule type" value="Genomic_DNA"/>
</dbReference>
<dbReference type="PANTHER" id="PTHR28595:SF1">
    <property type="entry name" value="LARGE RIBOSOMAL SUBUNIT PROTEIN ML54"/>
    <property type="match status" value="1"/>
</dbReference>
<gene>
    <name evidence="9" type="ORF">PPYR_00947</name>
</gene>
<keyword evidence="3" id="KW-0689">Ribosomal protein</keyword>
<evidence type="ECO:0000313" key="8">
    <source>
        <dbReference type="EMBL" id="JAV70789.1"/>
    </source>
</evidence>
<reference evidence="9" key="3">
    <citation type="submission" date="2019-08" db="EMBL/GenBank/DDBJ databases">
        <authorList>
            <consortium name="Photinus pyralis genome working group"/>
            <person name="Fallon T.R."/>
            <person name="Sander Lower S.E."/>
            <person name="Weng J.-K."/>
        </authorList>
    </citation>
    <scope>NUCLEOTIDE SEQUENCE</scope>
    <source>
        <strain evidence="9">1611_PpyrPB1</strain>
        <tissue evidence="9">Whole body</tissue>
    </source>
</reference>
<dbReference type="FunCoup" id="A0A1Y1LAV2">
    <property type="interactions" value="168"/>
</dbReference>
<dbReference type="PANTHER" id="PTHR28595">
    <property type="entry name" value="39S RIBOSOMAL PROTEIN L54, MITOCHONDRIAL"/>
    <property type="match status" value="1"/>
</dbReference>
<accession>A0A1Y1LAV2</accession>
<reference evidence="9 10" key="2">
    <citation type="journal article" date="2018" name="Elife">
        <title>Firefly genomes illuminate parallel origins of bioluminescence in beetles.</title>
        <authorList>
            <person name="Fallon T.R."/>
            <person name="Lower S.E."/>
            <person name="Chang C.H."/>
            <person name="Bessho-Uehara M."/>
            <person name="Martin G.J."/>
            <person name="Bewick A.J."/>
            <person name="Behringer M."/>
            <person name="Debat H.J."/>
            <person name="Wong I."/>
            <person name="Day J.C."/>
            <person name="Suvorov A."/>
            <person name="Silva C.J."/>
            <person name="Stanger-Hall K.F."/>
            <person name="Hall D.W."/>
            <person name="Schmitz R.J."/>
            <person name="Nelson D.R."/>
            <person name="Lewis S.M."/>
            <person name="Shigenobu S."/>
            <person name="Bybee S.M."/>
            <person name="Larracuente A.M."/>
            <person name="Oba Y."/>
            <person name="Weng J.K."/>
        </authorList>
    </citation>
    <scope>NUCLEOTIDE SEQUENCE [LARGE SCALE GENOMIC DNA]</scope>
    <source>
        <strain evidence="9">1611_PpyrPB1</strain>
        <tissue evidence="9">Whole body</tissue>
    </source>
</reference>
<evidence type="ECO:0000256" key="5">
    <source>
        <dbReference type="ARBA" id="ARBA00023274"/>
    </source>
</evidence>
<evidence type="ECO:0000256" key="7">
    <source>
        <dbReference type="ARBA" id="ARBA00035179"/>
    </source>
</evidence>
<keyword evidence="4" id="KW-0496">Mitochondrion</keyword>
<evidence type="ECO:0000256" key="3">
    <source>
        <dbReference type="ARBA" id="ARBA00022980"/>
    </source>
</evidence>
<evidence type="ECO:0000256" key="6">
    <source>
        <dbReference type="ARBA" id="ARBA00033752"/>
    </source>
</evidence>
<dbReference type="Proteomes" id="UP000327044">
    <property type="component" value="Unassembled WGS sequence"/>
</dbReference>
<dbReference type="InParanoid" id="A0A1Y1LAV2"/>
<organism evidence="8">
    <name type="scientific">Photinus pyralis</name>
    <name type="common">Common eastern firefly</name>
    <name type="synonym">Lampyris pyralis</name>
    <dbReference type="NCBI Taxonomy" id="7054"/>
    <lineage>
        <taxon>Eukaryota</taxon>
        <taxon>Metazoa</taxon>
        <taxon>Ecdysozoa</taxon>
        <taxon>Arthropoda</taxon>
        <taxon>Hexapoda</taxon>
        <taxon>Insecta</taxon>
        <taxon>Pterygota</taxon>
        <taxon>Neoptera</taxon>
        <taxon>Endopterygota</taxon>
        <taxon>Coleoptera</taxon>
        <taxon>Polyphaga</taxon>
        <taxon>Elateriformia</taxon>
        <taxon>Elateroidea</taxon>
        <taxon>Lampyridae</taxon>
        <taxon>Lampyrinae</taxon>
        <taxon>Photinus</taxon>
    </lineage>
</organism>
<dbReference type="GO" id="GO:0003735">
    <property type="term" value="F:structural constituent of ribosome"/>
    <property type="evidence" value="ECO:0007669"/>
    <property type="project" value="TreeGrafter"/>
</dbReference>
<dbReference type="OrthoDB" id="10252718at2759"/>
<proteinExistence type="inferred from homology"/>
<protein>
    <recommendedName>
        <fullName evidence="7">Large ribosomal subunit protein mL54</fullName>
    </recommendedName>
</protein>
<evidence type="ECO:0000256" key="4">
    <source>
        <dbReference type="ARBA" id="ARBA00023128"/>
    </source>
</evidence>
<comment type="subcellular location">
    <subcellularLocation>
        <location evidence="1">Mitochondrion</location>
    </subcellularLocation>
</comment>
<keyword evidence="2" id="KW-0809">Transit peptide</keyword>
<sequence length="131" mass="15048">MHIFKELIKGNRFNLINSFSRMTYAKATVLGGALKKKKGGKGGPMTEKRVLPVETDPERLVNYACGTNIFKTGEDVKLLPDSEYPTWLWDVRTGPPPPLEELDPNSKEYWRRVRKMAIKRNTQLARINMLK</sequence>
<evidence type="ECO:0000313" key="9">
    <source>
        <dbReference type="EMBL" id="KAB0803977.1"/>
    </source>
</evidence>
<keyword evidence="5" id="KW-0687">Ribonucleoprotein</keyword>
<dbReference type="GO" id="GO:0005762">
    <property type="term" value="C:mitochondrial large ribosomal subunit"/>
    <property type="evidence" value="ECO:0007669"/>
    <property type="project" value="TreeGrafter"/>
</dbReference>
<evidence type="ECO:0000256" key="2">
    <source>
        <dbReference type="ARBA" id="ARBA00022946"/>
    </source>
</evidence>
<evidence type="ECO:0000256" key="1">
    <source>
        <dbReference type="ARBA" id="ARBA00004173"/>
    </source>
</evidence>
<dbReference type="AlphaFoldDB" id="A0A1Y1LAV2"/>
<comment type="similarity">
    <text evidence="6">Belongs to the mitochondrion-specific ribosomal protein mL54 family.</text>
</comment>
<dbReference type="InterPro" id="IPR013870">
    <property type="entry name" value="Ribosomal_mL54"/>
</dbReference>
<evidence type="ECO:0000313" key="10">
    <source>
        <dbReference type="Proteomes" id="UP000327044"/>
    </source>
</evidence>
<dbReference type="Pfam" id="PF08561">
    <property type="entry name" value="Ribosomal_L37"/>
    <property type="match status" value="1"/>
</dbReference>
<reference evidence="8" key="1">
    <citation type="journal article" date="2016" name="Sci. Rep.">
        <title>Molecular characterization of firefly nuptial gifts: a multi-omics approach sheds light on postcopulatory sexual selection.</title>
        <authorList>
            <person name="Al-Wathiqui N."/>
            <person name="Fallon T.R."/>
            <person name="South A."/>
            <person name="Weng J.K."/>
            <person name="Lewis S.M."/>
        </authorList>
    </citation>
    <scope>NUCLEOTIDE SEQUENCE</scope>
</reference>
<dbReference type="EMBL" id="GEZM01061014">
    <property type="protein sequence ID" value="JAV70789.1"/>
    <property type="molecule type" value="Transcribed_RNA"/>
</dbReference>
<name>A0A1Y1LAV2_PHOPY</name>